<keyword evidence="7" id="KW-0732">Signal</keyword>
<dbReference type="PRINTS" id="PR00118">
    <property type="entry name" value="BLACTAMASEA"/>
</dbReference>
<proteinExistence type="inferred from homology"/>
<dbReference type="PROSITE" id="PS00146">
    <property type="entry name" value="BETA_LACTAMASE_A"/>
    <property type="match status" value="1"/>
</dbReference>
<dbReference type="Pfam" id="PF13354">
    <property type="entry name" value="Beta-lactamase2"/>
    <property type="match status" value="1"/>
</dbReference>
<evidence type="ECO:0000256" key="7">
    <source>
        <dbReference type="SAM" id="SignalP"/>
    </source>
</evidence>
<dbReference type="Proteomes" id="UP000189004">
    <property type="component" value="Unassembled WGS sequence"/>
</dbReference>
<evidence type="ECO:0000259" key="8">
    <source>
        <dbReference type="Pfam" id="PF13354"/>
    </source>
</evidence>
<dbReference type="OrthoDB" id="9784149at2"/>
<sequence>MPWSTTRHAAWAALVPIALVPFTGCSSPADSAGPAAPPPSAEAAGTPPPAEPPAPVPMDSEFERLEEEFDVRLGVYALDTGTDRVVEFQADERFAYCSTFKALAFGAVLDRTPVDGLDRVVTFSEADLVFHSPVTRKHVDSGMTLREIGDAALRHSDNTASNLLLEELGGPEGLEEALRGIGDDVTRVDRVAPEMAEAVPGDVRDTSTPRAMATSLRAFALGDVLPEDGRGVLVGMMRANTTGDGLIRAGVPKGWTVGDKTGACGYGTRHDIGVLWPPEGAPVVLAVMSSRDEAGAEYDDALVAQATELAVGALA</sequence>
<keyword evidence="4 5" id="KW-0046">Antibiotic resistance</keyword>
<dbReference type="EMBL" id="MCOK01000001">
    <property type="protein sequence ID" value="OOC53665.1"/>
    <property type="molecule type" value="Genomic_DNA"/>
</dbReference>
<dbReference type="PANTHER" id="PTHR35333:SF3">
    <property type="entry name" value="BETA-LACTAMASE-TYPE TRANSPEPTIDASE FOLD CONTAINING PROTEIN"/>
    <property type="match status" value="1"/>
</dbReference>
<evidence type="ECO:0000256" key="3">
    <source>
        <dbReference type="ARBA" id="ARBA00022801"/>
    </source>
</evidence>
<evidence type="ECO:0000256" key="4">
    <source>
        <dbReference type="ARBA" id="ARBA00023251"/>
    </source>
</evidence>
<dbReference type="InterPro" id="IPR000871">
    <property type="entry name" value="Beta-lactam_class-A"/>
</dbReference>
<feature type="compositionally biased region" description="Pro residues" evidence="6">
    <location>
        <begin position="35"/>
        <end position="56"/>
    </location>
</feature>
<dbReference type="Gene3D" id="3.40.710.10">
    <property type="entry name" value="DD-peptidase/beta-lactamase superfamily"/>
    <property type="match status" value="1"/>
</dbReference>
<protein>
    <recommendedName>
        <fullName evidence="2 5">Beta-lactamase</fullName>
        <ecNumber evidence="2 5">3.5.2.6</ecNumber>
    </recommendedName>
</protein>
<keyword evidence="3 5" id="KW-0378">Hydrolase</keyword>
<evidence type="ECO:0000313" key="9">
    <source>
        <dbReference type="EMBL" id="OOC53665.1"/>
    </source>
</evidence>
<dbReference type="EC" id="3.5.2.6" evidence="2 5"/>
<evidence type="ECO:0000256" key="6">
    <source>
        <dbReference type="SAM" id="MobiDB-lite"/>
    </source>
</evidence>
<dbReference type="InterPro" id="IPR012338">
    <property type="entry name" value="Beta-lactam/transpept-like"/>
</dbReference>
<dbReference type="RefSeq" id="WP_077690054.1">
    <property type="nucleotide sequence ID" value="NZ_MCOK01000001.1"/>
</dbReference>
<dbReference type="GO" id="GO:0030655">
    <property type="term" value="P:beta-lactam antibiotic catabolic process"/>
    <property type="evidence" value="ECO:0007669"/>
    <property type="project" value="InterPro"/>
</dbReference>
<feature type="signal peptide" evidence="7">
    <location>
        <begin position="1"/>
        <end position="31"/>
    </location>
</feature>
<evidence type="ECO:0000256" key="2">
    <source>
        <dbReference type="ARBA" id="ARBA00012865"/>
    </source>
</evidence>
<evidence type="ECO:0000313" key="10">
    <source>
        <dbReference type="Proteomes" id="UP000189004"/>
    </source>
</evidence>
<dbReference type="InterPro" id="IPR045155">
    <property type="entry name" value="Beta-lactam_cat"/>
</dbReference>
<dbReference type="SUPFAM" id="SSF56601">
    <property type="entry name" value="beta-lactamase/transpeptidase-like"/>
    <property type="match status" value="1"/>
</dbReference>
<gene>
    <name evidence="9" type="ORF">NOSIN_07515</name>
</gene>
<feature type="region of interest" description="Disordered" evidence="6">
    <location>
        <begin position="28"/>
        <end position="58"/>
    </location>
</feature>
<comment type="catalytic activity">
    <reaction evidence="5">
        <text>a beta-lactam + H2O = a substituted beta-amino acid</text>
        <dbReference type="Rhea" id="RHEA:20401"/>
        <dbReference type="ChEBI" id="CHEBI:15377"/>
        <dbReference type="ChEBI" id="CHEBI:35627"/>
        <dbReference type="ChEBI" id="CHEBI:140347"/>
        <dbReference type="EC" id="3.5.2.6"/>
    </reaction>
</comment>
<dbReference type="GO" id="GO:0008800">
    <property type="term" value="F:beta-lactamase activity"/>
    <property type="evidence" value="ECO:0007669"/>
    <property type="project" value="UniProtKB-UniRule"/>
</dbReference>
<comment type="caution">
    <text evidence="9">The sequence shown here is derived from an EMBL/GenBank/DDBJ whole genome shotgun (WGS) entry which is preliminary data.</text>
</comment>
<keyword evidence="10" id="KW-1185">Reference proteome</keyword>
<dbReference type="InterPro" id="IPR023650">
    <property type="entry name" value="Beta-lactam_class-A_AS"/>
</dbReference>
<feature type="domain" description="Beta-lactamase class A catalytic" evidence="8">
    <location>
        <begin position="74"/>
        <end position="288"/>
    </location>
</feature>
<dbReference type="GO" id="GO:0046677">
    <property type="term" value="P:response to antibiotic"/>
    <property type="evidence" value="ECO:0007669"/>
    <property type="project" value="UniProtKB-UniRule"/>
</dbReference>
<organism evidence="9 10">
    <name type="scientific">Nocardiopsis sinuspersici</name>
    <dbReference type="NCBI Taxonomy" id="501010"/>
    <lineage>
        <taxon>Bacteria</taxon>
        <taxon>Bacillati</taxon>
        <taxon>Actinomycetota</taxon>
        <taxon>Actinomycetes</taxon>
        <taxon>Streptosporangiales</taxon>
        <taxon>Nocardiopsidaceae</taxon>
        <taxon>Nocardiopsis</taxon>
    </lineage>
</organism>
<dbReference type="STRING" id="501010.NOSIN_07515"/>
<evidence type="ECO:0000256" key="1">
    <source>
        <dbReference type="ARBA" id="ARBA00009009"/>
    </source>
</evidence>
<dbReference type="AlphaFoldDB" id="A0A1V3BYY2"/>
<reference evidence="10" key="1">
    <citation type="submission" date="2016-08" db="EMBL/GenBank/DDBJ databases">
        <authorList>
            <person name="Tokovenko B."/>
            <person name="Kalinowski J."/>
        </authorList>
    </citation>
    <scope>NUCLEOTIDE SEQUENCE [LARGE SCALE GENOMIC DNA]</scope>
    <source>
        <strain evidence="10">UTMC102</strain>
    </source>
</reference>
<name>A0A1V3BYY2_9ACTN</name>
<comment type="similarity">
    <text evidence="1 5">Belongs to the class-A beta-lactamase family.</text>
</comment>
<dbReference type="PANTHER" id="PTHR35333">
    <property type="entry name" value="BETA-LACTAMASE"/>
    <property type="match status" value="1"/>
</dbReference>
<dbReference type="NCBIfam" id="NF033103">
    <property type="entry name" value="bla_class_A"/>
    <property type="match status" value="1"/>
</dbReference>
<feature type="chain" id="PRO_5038785688" description="Beta-lactamase" evidence="7">
    <location>
        <begin position="32"/>
        <end position="315"/>
    </location>
</feature>
<accession>A0A1V3BYY2</accession>
<evidence type="ECO:0000256" key="5">
    <source>
        <dbReference type="RuleBase" id="RU361140"/>
    </source>
</evidence>